<dbReference type="Gene3D" id="3.30.1330.120">
    <property type="entry name" value="2-methylcitrate dehydratase PrpD"/>
    <property type="match status" value="1"/>
</dbReference>
<feature type="domain" description="MmgE/PrpD N-terminal" evidence="2">
    <location>
        <begin position="5"/>
        <end position="242"/>
    </location>
</feature>
<organism evidence="4 5">
    <name type="scientific">Salinicola rhizosphaerae</name>
    <dbReference type="NCBI Taxonomy" id="1443141"/>
    <lineage>
        <taxon>Bacteria</taxon>
        <taxon>Pseudomonadati</taxon>
        <taxon>Pseudomonadota</taxon>
        <taxon>Gammaproteobacteria</taxon>
        <taxon>Oceanospirillales</taxon>
        <taxon>Halomonadaceae</taxon>
        <taxon>Salinicola</taxon>
    </lineage>
</organism>
<evidence type="ECO:0000313" key="5">
    <source>
        <dbReference type="Proteomes" id="UP000646745"/>
    </source>
</evidence>
<proteinExistence type="inferred from homology"/>
<evidence type="ECO:0000259" key="2">
    <source>
        <dbReference type="Pfam" id="PF03972"/>
    </source>
</evidence>
<comment type="similarity">
    <text evidence="1">Belongs to the PrpD family.</text>
</comment>
<dbReference type="Proteomes" id="UP000646745">
    <property type="component" value="Unassembled WGS sequence"/>
</dbReference>
<dbReference type="EMBL" id="BMZI01000003">
    <property type="protein sequence ID" value="GHB17081.1"/>
    <property type="molecule type" value="Genomic_DNA"/>
</dbReference>
<reference evidence="5" key="1">
    <citation type="journal article" date="2019" name="Int. J. Syst. Evol. Microbiol.">
        <title>The Global Catalogue of Microorganisms (GCM) 10K type strain sequencing project: providing services to taxonomists for standard genome sequencing and annotation.</title>
        <authorList>
            <consortium name="The Broad Institute Genomics Platform"/>
            <consortium name="The Broad Institute Genome Sequencing Center for Infectious Disease"/>
            <person name="Wu L."/>
            <person name="Ma J."/>
        </authorList>
    </citation>
    <scope>NUCLEOTIDE SEQUENCE [LARGE SCALE GENOMIC DNA]</scope>
    <source>
        <strain evidence="5">KCTC 32998</strain>
    </source>
</reference>
<dbReference type="InterPro" id="IPR036148">
    <property type="entry name" value="MmgE/PrpD_sf"/>
</dbReference>
<evidence type="ECO:0000259" key="3">
    <source>
        <dbReference type="Pfam" id="PF19305"/>
    </source>
</evidence>
<dbReference type="Pfam" id="PF19305">
    <property type="entry name" value="MmgE_PrpD_C"/>
    <property type="match status" value="1"/>
</dbReference>
<sequence length="448" mass="47901">MFVCEQLAEFALEVSAQPEAQWPRAALQRVMKDWFGCAIAGAQSEVVVRLRLALGASPDSVVASTSMLSPRDAAMLHATAAHALESDDIYRDGLFHPGAPVIGAALALAEHRDASGRDLLRAVLVGYEVSTRLSEFLGTAHYRYWHTTGTVGCLGAAAACATLLGGDAAMMAHALATAASFAGGLQQAFRSTAMTKPMHAGHAADTGVWSALAAHRGMTGALDILEGRAGLGAAMAGSPDWSRFGERFDDSFRIEQITFKRHACCGQVFSAVDAVLALRADPGFDPEQITSIEVYTSQRSQEMTDKPTPRDAEEARFSMQYAVAHAAVSGHAGRGAFAAERLGNPLVKRLMAAVNVAVDAEIDAAYPRRRSARVTVGFRDGARHTHFQADRKGDPELPLSDGELDAKFASLCFDAGWSNQRVEKARRLLAELASSRSCRAWLESVREG</sequence>
<dbReference type="InterPro" id="IPR045336">
    <property type="entry name" value="MmgE_PrpD_N"/>
</dbReference>
<dbReference type="RefSeq" id="WP_189444024.1">
    <property type="nucleotide sequence ID" value="NZ_BMZI01000003.1"/>
</dbReference>
<evidence type="ECO:0000313" key="4">
    <source>
        <dbReference type="EMBL" id="GHB17081.1"/>
    </source>
</evidence>
<dbReference type="Pfam" id="PF03972">
    <property type="entry name" value="MmgE_PrpD_N"/>
    <property type="match status" value="1"/>
</dbReference>
<name>A0ABQ3DXD4_9GAMM</name>
<dbReference type="InterPro" id="IPR045337">
    <property type="entry name" value="MmgE_PrpD_C"/>
</dbReference>
<dbReference type="PANTHER" id="PTHR16943">
    <property type="entry name" value="2-METHYLCITRATE DEHYDRATASE-RELATED"/>
    <property type="match status" value="1"/>
</dbReference>
<dbReference type="Gene3D" id="1.10.4100.10">
    <property type="entry name" value="2-methylcitrate dehydratase PrpD"/>
    <property type="match status" value="1"/>
</dbReference>
<evidence type="ECO:0008006" key="6">
    <source>
        <dbReference type="Google" id="ProtNLM"/>
    </source>
</evidence>
<comment type="caution">
    <text evidence="4">The sequence shown here is derived from an EMBL/GenBank/DDBJ whole genome shotgun (WGS) entry which is preliminary data.</text>
</comment>
<keyword evidence="5" id="KW-1185">Reference proteome</keyword>
<feature type="domain" description="MmgE/PrpD C-terminal" evidence="3">
    <location>
        <begin position="262"/>
        <end position="417"/>
    </location>
</feature>
<dbReference type="InterPro" id="IPR042183">
    <property type="entry name" value="MmgE/PrpD_sf_1"/>
</dbReference>
<evidence type="ECO:0000256" key="1">
    <source>
        <dbReference type="ARBA" id="ARBA00006174"/>
    </source>
</evidence>
<dbReference type="InterPro" id="IPR042188">
    <property type="entry name" value="MmgE/PrpD_sf_2"/>
</dbReference>
<accession>A0ABQ3DXD4</accession>
<dbReference type="PANTHER" id="PTHR16943:SF8">
    <property type="entry name" value="2-METHYLCITRATE DEHYDRATASE"/>
    <property type="match status" value="1"/>
</dbReference>
<dbReference type="SUPFAM" id="SSF103378">
    <property type="entry name" value="2-methylcitrate dehydratase PrpD"/>
    <property type="match status" value="1"/>
</dbReference>
<dbReference type="InterPro" id="IPR005656">
    <property type="entry name" value="MmgE_PrpD"/>
</dbReference>
<protein>
    <recommendedName>
        <fullName evidence="6">MmgE/PrpD family protein</fullName>
    </recommendedName>
</protein>
<gene>
    <name evidence="4" type="ORF">GCM10009038_14730</name>
</gene>